<accession>A0A9D2UJ56</accession>
<evidence type="ECO:0008006" key="5">
    <source>
        <dbReference type="Google" id="ProtNLM"/>
    </source>
</evidence>
<feature type="signal peptide" evidence="2">
    <location>
        <begin position="1"/>
        <end position="29"/>
    </location>
</feature>
<feature type="region of interest" description="Disordered" evidence="1">
    <location>
        <begin position="31"/>
        <end position="52"/>
    </location>
</feature>
<comment type="caution">
    <text evidence="3">The sequence shown here is derived from an EMBL/GenBank/DDBJ whole genome shotgun (WGS) entry which is preliminary data.</text>
</comment>
<reference evidence="3" key="1">
    <citation type="journal article" date="2021" name="PeerJ">
        <title>Extensive microbial diversity within the chicken gut microbiome revealed by metagenomics and culture.</title>
        <authorList>
            <person name="Gilroy R."/>
            <person name="Ravi A."/>
            <person name="Getino M."/>
            <person name="Pursley I."/>
            <person name="Horton D.L."/>
            <person name="Alikhan N.F."/>
            <person name="Baker D."/>
            <person name="Gharbi K."/>
            <person name="Hall N."/>
            <person name="Watson M."/>
            <person name="Adriaenssens E.M."/>
            <person name="Foster-Nyarko E."/>
            <person name="Jarju S."/>
            <person name="Secka A."/>
            <person name="Antonio M."/>
            <person name="Oren A."/>
            <person name="Chaudhuri R.R."/>
            <person name="La Ragione R."/>
            <person name="Hildebrand F."/>
            <person name="Pallen M.J."/>
        </authorList>
    </citation>
    <scope>NUCLEOTIDE SEQUENCE</scope>
    <source>
        <strain evidence="3">MalCec1-1739</strain>
    </source>
</reference>
<dbReference type="Proteomes" id="UP000787625">
    <property type="component" value="Unassembled WGS sequence"/>
</dbReference>
<feature type="compositionally biased region" description="Polar residues" evidence="1">
    <location>
        <begin position="33"/>
        <end position="48"/>
    </location>
</feature>
<evidence type="ECO:0000256" key="1">
    <source>
        <dbReference type="SAM" id="MobiDB-lite"/>
    </source>
</evidence>
<gene>
    <name evidence="3" type="ORF">IAA93_07090</name>
</gene>
<name>A0A9D2UJ56_9BACT</name>
<reference evidence="3" key="2">
    <citation type="submission" date="2021-04" db="EMBL/GenBank/DDBJ databases">
        <authorList>
            <person name="Gilroy R."/>
        </authorList>
    </citation>
    <scope>NUCLEOTIDE SEQUENCE</scope>
    <source>
        <strain evidence="3">MalCec1-1739</strain>
    </source>
</reference>
<organism evidence="3 4">
    <name type="scientific">Candidatus Avibacteroides avistercoris</name>
    <dbReference type="NCBI Taxonomy" id="2840690"/>
    <lineage>
        <taxon>Bacteria</taxon>
        <taxon>Pseudomonadati</taxon>
        <taxon>Bacteroidota</taxon>
        <taxon>Bacteroidia</taxon>
        <taxon>Bacteroidales</taxon>
        <taxon>Bacteroidaceae</taxon>
        <taxon>Bacteroidaceae incertae sedis</taxon>
        <taxon>Candidatus Avibacteroides</taxon>
    </lineage>
</organism>
<keyword evidence="2" id="KW-0732">Signal</keyword>
<evidence type="ECO:0000313" key="4">
    <source>
        <dbReference type="Proteomes" id="UP000787625"/>
    </source>
</evidence>
<dbReference type="AlphaFoldDB" id="A0A9D2UJ56"/>
<proteinExistence type="predicted"/>
<dbReference type="EMBL" id="DWUP01000165">
    <property type="protein sequence ID" value="HJD53470.1"/>
    <property type="molecule type" value="Genomic_DNA"/>
</dbReference>
<sequence>MKTDKHHYQNFVRTLLLAILTAMPLMVAAQEPADTTQLPPASNEPEITQNDKDDDVWKKRRKFFNIGYQIGSFKPADSDGYDCTSDLGVSISTGKTWYLHKKALAGMMKFGLDATFLSISYDKMSDVSYPPSSLPDIPYAEADDIIDIGNHKLDASVGIGPSFTINPVSRLMLRVYFHYRPTYSMTIMDESFSGCYASMFDYGLSVAYNAISIGVEHRFGSGNYGIDAYTPISDVNGKVKMKTSQTSFYISFRY</sequence>
<protein>
    <recommendedName>
        <fullName evidence="5">Outer membrane protein beta-barrel domain-containing protein</fullName>
    </recommendedName>
</protein>
<feature type="chain" id="PRO_5039007501" description="Outer membrane protein beta-barrel domain-containing protein" evidence="2">
    <location>
        <begin position="30"/>
        <end position="254"/>
    </location>
</feature>
<evidence type="ECO:0000256" key="2">
    <source>
        <dbReference type="SAM" id="SignalP"/>
    </source>
</evidence>
<evidence type="ECO:0000313" key="3">
    <source>
        <dbReference type="EMBL" id="HJD53470.1"/>
    </source>
</evidence>